<dbReference type="AlphaFoldDB" id="A0A179B7W6"/>
<feature type="active site" evidence="5">
    <location>
        <position position="111"/>
    </location>
</feature>
<dbReference type="InterPro" id="IPR001525">
    <property type="entry name" value="C5_MeTfrase"/>
</dbReference>
<dbReference type="Pfam" id="PF00145">
    <property type="entry name" value="DNA_methylase"/>
    <property type="match status" value="1"/>
</dbReference>
<dbReference type="GO" id="GO:0003886">
    <property type="term" value="F:DNA (cytosine-5-)-methyltransferase activity"/>
    <property type="evidence" value="ECO:0007669"/>
    <property type="project" value="UniProtKB-EC"/>
</dbReference>
<evidence type="ECO:0000256" key="4">
    <source>
        <dbReference type="ARBA" id="ARBA00047422"/>
    </source>
</evidence>
<evidence type="ECO:0000256" key="2">
    <source>
        <dbReference type="ARBA" id="ARBA00022679"/>
    </source>
</evidence>
<evidence type="ECO:0000313" key="7">
    <source>
        <dbReference type="Proteomes" id="UP000078302"/>
    </source>
</evidence>
<sequence length="608" mass="65925">MLKDYREIRHFHLFCGLGGGAAGFNRGQARVGSMQARFRCLGGIDSDKRAIVDFSLLAGVPGTVLDLFDRDQYRAFHGEEPPANWQEATPTDIRKAAGNERPHIVFTSPPCKAFSGLLSEGKSKTEKYQALNRLTVRGIWLTLEAWKDDLPEFVILENVPRIQNRGRHLLDQIGGLLRRYGYAVAETTHDCGELGGLAESRKRFLMVARHMEKVPPFLYEPEKRPLLAVGDILGRMPMPGSGGAMHRVPSLQWKTWVRLAFVEAGGDWRSLNKLAVQDGTLKDYLILPERRAHYLGVNAWNAPSGTISGRGGVTNGRYAVADPRLEEIHQGTLGVLPWEQSSGAVTASGRPMTGRFSVADPRFCGSAEYGQYGVRDWEDSIGAISGQSAPGGGRYAVADPRPGYKSTTHQNIYRIVPWDSVSKTVVGASHVAGGALAVADPRTSLTRAKGDHYLTAAHYGVVPWAESCGAVSAAAGHDNGKWSVADPRASCFSIGNEADEMPDQNTNLVAVIRALDNTWHRPFTTLELAALQGLVDPEAHLELEGLSDSAWRERIGNAVPPPAAQAIAGVMGQTLLLAWSGETFTLNAMPIWVQPVAIALAVGGRQCA</sequence>
<evidence type="ECO:0000313" key="6">
    <source>
        <dbReference type="EMBL" id="OAP87465.1"/>
    </source>
</evidence>
<accession>A0A179B7W6</accession>
<dbReference type="SUPFAM" id="SSF53335">
    <property type="entry name" value="S-adenosyl-L-methionine-dependent methyltransferases"/>
    <property type="match status" value="1"/>
</dbReference>
<dbReference type="EMBL" id="LVXZ01000226">
    <property type="protein sequence ID" value="OAP87465.1"/>
    <property type="molecule type" value="Genomic_DNA"/>
</dbReference>
<proteinExistence type="inferred from homology"/>
<gene>
    <name evidence="6" type="ORF">A4H96_13820</name>
</gene>
<dbReference type="OrthoDB" id="5288620at2"/>
<dbReference type="Gene3D" id="3.90.120.10">
    <property type="entry name" value="DNA Methylase, subunit A, domain 2"/>
    <property type="match status" value="1"/>
</dbReference>
<keyword evidence="5" id="KW-0949">S-adenosyl-L-methionine</keyword>
<keyword evidence="1 5" id="KW-0489">Methyltransferase</keyword>
<comment type="similarity">
    <text evidence="5">Belongs to the class I-like SAM-binding methyltransferase superfamily. C5-methyltransferase family.</text>
</comment>
<dbReference type="GO" id="GO:0032259">
    <property type="term" value="P:methylation"/>
    <property type="evidence" value="ECO:0007669"/>
    <property type="project" value="UniProtKB-KW"/>
</dbReference>
<protein>
    <submittedName>
        <fullName evidence="6">DNA methyltransferase</fullName>
    </submittedName>
</protein>
<dbReference type="Proteomes" id="UP000078302">
    <property type="component" value="Unassembled WGS sequence"/>
</dbReference>
<reference evidence="6 7" key="1">
    <citation type="submission" date="2016-04" db="EMBL/GenBank/DDBJ databases">
        <title>Acidithiobacillus ferrooxidans genome sequencing and assembly.</title>
        <authorList>
            <person name="Zhou Z."/>
        </authorList>
    </citation>
    <scope>NUCLEOTIDE SEQUENCE [LARGE SCALE GENOMIC DNA]</scope>
    <source>
        <strain evidence="6 7">BY0502</strain>
    </source>
</reference>
<evidence type="ECO:0000256" key="1">
    <source>
        <dbReference type="ARBA" id="ARBA00022603"/>
    </source>
</evidence>
<keyword evidence="7" id="KW-1185">Reference proteome</keyword>
<dbReference type="InterPro" id="IPR029063">
    <property type="entry name" value="SAM-dependent_MTases_sf"/>
</dbReference>
<name>A0A179B7W6_ACIFR</name>
<dbReference type="PROSITE" id="PS51679">
    <property type="entry name" value="SAM_MT_C5"/>
    <property type="match status" value="1"/>
</dbReference>
<dbReference type="RefSeq" id="WP_064220123.1">
    <property type="nucleotide sequence ID" value="NZ_LVXZ01000226.1"/>
</dbReference>
<organism evidence="6 7">
    <name type="scientific">Acidithiobacillus ferrooxidans</name>
    <name type="common">Thiobacillus ferrooxidans</name>
    <dbReference type="NCBI Taxonomy" id="920"/>
    <lineage>
        <taxon>Bacteria</taxon>
        <taxon>Pseudomonadati</taxon>
        <taxon>Pseudomonadota</taxon>
        <taxon>Acidithiobacillia</taxon>
        <taxon>Acidithiobacillales</taxon>
        <taxon>Acidithiobacillaceae</taxon>
        <taxon>Acidithiobacillus</taxon>
    </lineage>
</organism>
<dbReference type="Gene3D" id="3.40.50.150">
    <property type="entry name" value="Vaccinia Virus protein VP39"/>
    <property type="match status" value="1"/>
</dbReference>
<comment type="catalytic activity">
    <reaction evidence="4">
        <text>a 2'-deoxycytidine in DNA + S-adenosyl-L-methionine = a 5-methyl-2'-deoxycytidine in DNA + S-adenosyl-L-homocysteine + H(+)</text>
        <dbReference type="Rhea" id="RHEA:13681"/>
        <dbReference type="Rhea" id="RHEA-COMP:11369"/>
        <dbReference type="Rhea" id="RHEA-COMP:11370"/>
        <dbReference type="ChEBI" id="CHEBI:15378"/>
        <dbReference type="ChEBI" id="CHEBI:57856"/>
        <dbReference type="ChEBI" id="CHEBI:59789"/>
        <dbReference type="ChEBI" id="CHEBI:85452"/>
        <dbReference type="ChEBI" id="CHEBI:85454"/>
        <dbReference type="EC" id="2.1.1.37"/>
    </reaction>
</comment>
<dbReference type="GO" id="GO:0009307">
    <property type="term" value="P:DNA restriction-modification system"/>
    <property type="evidence" value="ECO:0007669"/>
    <property type="project" value="UniProtKB-KW"/>
</dbReference>
<keyword evidence="3" id="KW-0680">Restriction system</keyword>
<dbReference type="PRINTS" id="PR00105">
    <property type="entry name" value="C5METTRFRASE"/>
</dbReference>
<evidence type="ECO:0000256" key="3">
    <source>
        <dbReference type="ARBA" id="ARBA00022747"/>
    </source>
</evidence>
<keyword evidence="2 5" id="KW-0808">Transferase</keyword>
<comment type="caution">
    <text evidence="6">The sequence shown here is derived from an EMBL/GenBank/DDBJ whole genome shotgun (WGS) entry which is preliminary data.</text>
</comment>
<evidence type="ECO:0000256" key="5">
    <source>
        <dbReference type="PROSITE-ProRule" id="PRU01016"/>
    </source>
</evidence>